<keyword evidence="2" id="KW-1185">Reference proteome</keyword>
<accession>A0A8S9Z4G4</accession>
<dbReference type="OrthoDB" id="63533at2759"/>
<name>A0A8S9Z4G4_9TREM</name>
<dbReference type="GO" id="GO:0003924">
    <property type="term" value="F:GTPase activity"/>
    <property type="evidence" value="ECO:0007669"/>
    <property type="project" value="InterPro"/>
</dbReference>
<dbReference type="AlphaFoldDB" id="A0A8S9Z4G4"/>
<dbReference type="InterPro" id="IPR027417">
    <property type="entry name" value="P-loop_NTPase"/>
</dbReference>
<dbReference type="PROSITE" id="PS51419">
    <property type="entry name" value="RAB"/>
    <property type="match status" value="1"/>
</dbReference>
<proteinExistence type="predicted"/>
<evidence type="ECO:0000313" key="1">
    <source>
        <dbReference type="EMBL" id="KAF7260510.1"/>
    </source>
</evidence>
<dbReference type="InterPro" id="IPR001806">
    <property type="entry name" value="Small_GTPase"/>
</dbReference>
<organism evidence="1 2">
    <name type="scientific">Paragonimus skrjabini miyazakii</name>
    <dbReference type="NCBI Taxonomy" id="59628"/>
    <lineage>
        <taxon>Eukaryota</taxon>
        <taxon>Metazoa</taxon>
        <taxon>Spiralia</taxon>
        <taxon>Lophotrochozoa</taxon>
        <taxon>Platyhelminthes</taxon>
        <taxon>Trematoda</taxon>
        <taxon>Digenea</taxon>
        <taxon>Plagiorchiida</taxon>
        <taxon>Troglotremata</taxon>
        <taxon>Troglotrematidae</taxon>
        <taxon>Paragonimus</taxon>
    </lineage>
</organism>
<reference evidence="1" key="1">
    <citation type="submission" date="2019-07" db="EMBL/GenBank/DDBJ databases">
        <title>Annotation for the trematode Paragonimus miyazaki's.</title>
        <authorList>
            <person name="Choi Y.-J."/>
        </authorList>
    </citation>
    <scope>NUCLEOTIDE SEQUENCE</scope>
    <source>
        <strain evidence="1">Japan</strain>
    </source>
</reference>
<dbReference type="SUPFAM" id="SSF52540">
    <property type="entry name" value="P-loop containing nucleoside triphosphate hydrolases"/>
    <property type="match status" value="1"/>
</dbReference>
<comment type="caution">
    <text evidence="1">The sequence shown here is derived from an EMBL/GenBank/DDBJ whole genome shotgun (WGS) entry which is preliminary data.</text>
</comment>
<sequence>MPGERMFTDEIQVTELEARQYAEENGIYAFLETSAKTGRNVQEAFISAVRGILTKDGALKLNDRNMIGMSSPNLASSTTVYYVIKGILFRLSRTQHCKRCLYSLICDYCLLCTVQRASCDRP</sequence>
<dbReference type="Proteomes" id="UP000822476">
    <property type="component" value="Unassembled WGS sequence"/>
</dbReference>
<evidence type="ECO:0000313" key="2">
    <source>
        <dbReference type="Proteomes" id="UP000822476"/>
    </source>
</evidence>
<gene>
    <name evidence="1" type="ORF">EG68_02109</name>
</gene>
<dbReference type="Gene3D" id="3.40.50.300">
    <property type="entry name" value="P-loop containing nucleotide triphosphate hydrolases"/>
    <property type="match status" value="1"/>
</dbReference>
<dbReference type="GO" id="GO:0005525">
    <property type="term" value="F:GTP binding"/>
    <property type="evidence" value="ECO:0007669"/>
    <property type="project" value="InterPro"/>
</dbReference>
<dbReference type="EMBL" id="JTDE01000723">
    <property type="protein sequence ID" value="KAF7260510.1"/>
    <property type="molecule type" value="Genomic_DNA"/>
</dbReference>
<protein>
    <submittedName>
        <fullName evidence="1">Uncharacterized protein</fullName>
    </submittedName>
</protein>
<dbReference type="Pfam" id="PF00071">
    <property type="entry name" value="Ras"/>
    <property type="match status" value="1"/>
</dbReference>